<protein>
    <submittedName>
        <fullName evidence="11">E3 SUMO-protein ligase</fullName>
    </submittedName>
</protein>
<dbReference type="EMBL" id="GGMR01018632">
    <property type="protein sequence ID" value="MBY31251.1"/>
    <property type="molecule type" value="Transcribed_RNA"/>
</dbReference>
<dbReference type="GO" id="GO:0003712">
    <property type="term" value="F:transcription coregulator activity"/>
    <property type="evidence" value="ECO:0007669"/>
    <property type="project" value="TreeGrafter"/>
</dbReference>
<keyword evidence="11" id="KW-0436">Ligase</keyword>
<evidence type="ECO:0000256" key="5">
    <source>
        <dbReference type="ARBA" id="ARBA00022771"/>
    </source>
</evidence>
<dbReference type="Gene3D" id="2.60.120.780">
    <property type="entry name" value="PINIT domain"/>
    <property type="match status" value="1"/>
</dbReference>
<accession>A0A2S2PP54</accession>
<dbReference type="PROSITE" id="PS51466">
    <property type="entry name" value="PINIT"/>
    <property type="match status" value="1"/>
</dbReference>
<dbReference type="CDD" id="cd16650">
    <property type="entry name" value="SP-RING_PIAS-like"/>
    <property type="match status" value="1"/>
</dbReference>
<evidence type="ECO:0000256" key="4">
    <source>
        <dbReference type="ARBA" id="ARBA00022723"/>
    </source>
</evidence>
<comment type="pathway">
    <text evidence="1">Protein modification; protein sumoylation.</text>
</comment>
<sequence>MNDIRNNDPMDNQSNGSNNEFPPYLKFKGLLFYDVIYEVIKPTILTTNEEKIHFTLPKEHVHFIFNRHRYNYQLQIRICQLENKVTSLNGVVDYFPQGLSIHVGTLPCKLPFYKYKLGNTSSRLFGAPIDCTKIVKFTPNTINTISIKYTPDTKTYALTMCIVSKLTAKTLVNRLFGKARRNKQETINDILKLFEKNNDTDLAITRFKLPLICPITKLRMKVPVKSNQCKHIECFDALAYICSNRRNTIWKCPICHLDCLYNNLEIDSYIFFLLNHPSLRNCKFLIIL</sequence>
<dbReference type="GO" id="GO:0000785">
    <property type="term" value="C:chromatin"/>
    <property type="evidence" value="ECO:0007669"/>
    <property type="project" value="TreeGrafter"/>
</dbReference>
<dbReference type="InterPro" id="IPR023321">
    <property type="entry name" value="PINIT"/>
</dbReference>
<feature type="domain" description="PINIT" evidence="10">
    <location>
        <begin position="13"/>
        <end position="167"/>
    </location>
</feature>
<reference evidence="11" key="1">
    <citation type="submission" date="2018-04" db="EMBL/GenBank/DDBJ databases">
        <title>Transcriptome of Schizaphis graminum biotype I.</title>
        <authorList>
            <person name="Scully E.D."/>
            <person name="Geib S.M."/>
            <person name="Palmer N.A."/>
            <person name="Koch K."/>
            <person name="Bradshaw J."/>
            <person name="Heng-Moss T."/>
            <person name="Sarath G."/>
        </authorList>
    </citation>
    <scope>NUCLEOTIDE SEQUENCE</scope>
</reference>
<dbReference type="UniPathway" id="UPA00886"/>
<evidence type="ECO:0000256" key="1">
    <source>
        <dbReference type="ARBA" id="ARBA00004718"/>
    </source>
</evidence>
<keyword evidence="3" id="KW-0808">Transferase</keyword>
<keyword evidence="6" id="KW-0833">Ubl conjugation pathway</keyword>
<dbReference type="PROSITE" id="PS51044">
    <property type="entry name" value="ZF_SP_RING"/>
    <property type="match status" value="1"/>
</dbReference>
<dbReference type="SUPFAM" id="SSF57850">
    <property type="entry name" value="RING/U-box"/>
    <property type="match status" value="1"/>
</dbReference>
<dbReference type="GO" id="GO:0008270">
    <property type="term" value="F:zinc ion binding"/>
    <property type="evidence" value="ECO:0007669"/>
    <property type="project" value="UniProtKB-KW"/>
</dbReference>
<evidence type="ECO:0000256" key="2">
    <source>
        <dbReference type="ARBA" id="ARBA00005383"/>
    </source>
</evidence>
<proteinExistence type="inferred from homology"/>
<dbReference type="GO" id="GO:0061665">
    <property type="term" value="F:SUMO ligase activity"/>
    <property type="evidence" value="ECO:0007669"/>
    <property type="project" value="TreeGrafter"/>
</dbReference>
<dbReference type="InterPro" id="IPR004181">
    <property type="entry name" value="Znf_MIZ"/>
</dbReference>
<evidence type="ECO:0000256" key="8">
    <source>
        <dbReference type="PROSITE-ProRule" id="PRU00452"/>
    </source>
</evidence>
<dbReference type="InterPro" id="IPR013083">
    <property type="entry name" value="Znf_RING/FYVE/PHD"/>
</dbReference>
<feature type="domain" description="SP-RING-type" evidence="9">
    <location>
        <begin position="198"/>
        <end position="279"/>
    </location>
</feature>
<evidence type="ECO:0000313" key="11">
    <source>
        <dbReference type="EMBL" id="MBY31251.1"/>
    </source>
</evidence>
<evidence type="ECO:0000259" key="9">
    <source>
        <dbReference type="PROSITE" id="PS51044"/>
    </source>
</evidence>
<evidence type="ECO:0000256" key="7">
    <source>
        <dbReference type="ARBA" id="ARBA00022833"/>
    </source>
</evidence>
<dbReference type="GO" id="GO:0016925">
    <property type="term" value="P:protein sumoylation"/>
    <property type="evidence" value="ECO:0007669"/>
    <property type="project" value="UniProtKB-UniPathway"/>
</dbReference>
<dbReference type="GO" id="GO:0006357">
    <property type="term" value="P:regulation of transcription by RNA polymerase II"/>
    <property type="evidence" value="ECO:0007669"/>
    <property type="project" value="TreeGrafter"/>
</dbReference>
<evidence type="ECO:0000256" key="3">
    <source>
        <dbReference type="ARBA" id="ARBA00022679"/>
    </source>
</evidence>
<gene>
    <name evidence="11" type="primary">Pias1_1</name>
    <name evidence="11" type="ORF">g.85616</name>
</gene>
<dbReference type="Pfam" id="PF14324">
    <property type="entry name" value="PINIT"/>
    <property type="match status" value="1"/>
</dbReference>
<evidence type="ECO:0000259" key="10">
    <source>
        <dbReference type="PROSITE" id="PS51466"/>
    </source>
</evidence>
<dbReference type="GO" id="GO:0016874">
    <property type="term" value="F:ligase activity"/>
    <property type="evidence" value="ECO:0007669"/>
    <property type="project" value="UniProtKB-KW"/>
</dbReference>
<dbReference type="PANTHER" id="PTHR10782:SF94">
    <property type="entry name" value="SUPPRESSOR OF VARIEGATION 2-10, ISOFORM I"/>
    <property type="match status" value="1"/>
</dbReference>
<organism evidence="11">
    <name type="scientific">Schizaphis graminum</name>
    <name type="common">Green bug aphid</name>
    <dbReference type="NCBI Taxonomy" id="13262"/>
    <lineage>
        <taxon>Eukaryota</taxon>
        <taxon>Metazoa</taxon>
        <taxon>Ecdysozoa</taxon>
        <taxon>Arthropoda</taxon>
        <taxon>Hexapoda</taxon>
        <taxon>Insecta</taxon>
        <taxon>Pterygota</taxon>
        <taxon>Neoptera</taxon>
        <taxon>Paraneoptera</taxon>
        <taxon>Hemiptera</taxon>
        <taxon>Sternorrhyncha</taxon>
        <taxon>Aphidomorpha</taxon>
        <taxon>Aphidoidea</taxon>
        <taxon>Aphididae</taxon>
        <taxon>Aphidini</taxon>
        <taxon>Schizaphis</taxon>
    </lineage>
</organism>
<name>A0A2S2PP54_SCHGA</name>
<keyword evidence="7" id="KW-0862">Zinc</keyword>
<dbReference type="Pfam" id="PF02891">
    <property type="entry name" value="zf-MIZ"/>
    <property type="match status" value="1"/>
</dbReference>
<comment type="similarity">
    <text evidence="2">Belongs to the PIAS family.</text>
</comment>
<keyword evidence="5 8" id="KW-0863">Zinc-finger</keyword>
<dbReference type="Gene3D" id="3.30.40.10">
    <property type="entry name" value="Zinc/RING finger domain, C3HC4 (zinc finger)"/>
    <property type="match status" value="1"/>
</dbReference>
<dbReference type="InterPro" id="IPR038654">
    <property type="entry name" value="PINIT_sf"/>
</dbReference>
<keyword evidence="4" id="KW-0479">Metal-binding</keyword>
<dbReference type="PANTHER" id="PTHR10782">
    <property type="entry name" value="ZINC FINGER MIZ DOMAIN-CONTAINING PROTEIN"/>
    <property type="match status" value="1"/>
</dbReference>
<evidence type="ECO:0000256" key="6">
    <source>
        <dbReference type="ARBA" id="ARBA00022786"/>
    </source>
</evidence>
<dbReference type="AlphaFoldDB" id="A0A2S2PP54"/>